<sequence length="103" mass="11911">MTKNHSAYPPIGGTSRTQARCSGEDEVIWSTRSQIRAFAKASKWGLRLCGEDCEDPKNRQLWQSRERASFGGMLRDRTQRKGVQFVEGNWERGRYLWGVFKDV</sequence>
<organism evidence="1 2">
    <name type="scientific">Canna indica</name>
    <name type="common">Indian-shot</name>
    <dbReference type="NCBI Taxonomy" id="4628"/>
    <lineage>
        <taxon>Eukaryota</taxon>
        <taxon>Viridiplantae</taxon>
        <taxon>Streptophyta</taxon>
        <taxon>Embryophyta</taxon>
        <taxon>Tracheophyta</taxon>
        <taxon>Spermatophyta</taxon>
        <taxon>Magnoliopsida</taxon>
        <taxon>Liliopsida</taxon>
        <taxon>Zingiberales</taxon>
        <taxon>Cannaceae</taxon>
        <taxon>Canna</taxon>
    </lineage>
</organism>
<reference evidence="1 2" key="1">
    <citation type="submission" date="2023-10" db="EMBL/GenBank/DDBJ databases">
        <title>Chromosome-scale genome assembly provides insights into flower coloration mechanisms of Canna indica.</title>
        <authorList>
            <person name="Li C."/>
        </authorList>
    </citation>
    <scope>NUCLEOTIDE SEQUENCE [LARGE SCALE GENOMIC DNA]</scope>
    <source>
        <tissue evidence="1">Flower</tissue>
    </source>
</reference>
<dbReference type="AlphaFoldDB" id="A0AAQ3QI09"/>
<gene>
    <name evidence="1" type="ORF">Cni_G20718</name>
</gene>
<proteinExistence type="predicted"/>
<dbReference type="EMBL" id="CP136895">
    <property type="protein sequence ID" value="WOL11954.1"/>
    <property type="molecule type" value="Genomic_DNA"/>
</dbReference>
<accession>A0AAQ3QI09</accession>
<evidence type="ECO:0000313" key="1">
    <source>
        <dbReference type="EMBL" id="WOL11954.1"/>
    </source>
</evidence>
<dbReference type="Proteomes" id="UP001327560">
    <property type="component" value="Chromosome 6"/>
</dbReference>
<protein>
    <submittedName>
        <fullName evidence="1">Uncharacterized protein</fullName>
    </submittedName>
</protein>
<keyword evidence="2" id="KW-1185">Reference proteome</keyword>
<evidence type="ECO:0000313" key="2">
    <source>
        <dbReference type="Proteomes" id="UP001327560"/>
    </source>
</evidence>
<name>A0AAQ3QI09_9LILI</name>